<dbReference type="AlphaFoldDB" id="A0A5J4X0N7"/>
<sequence>MKLDPTVALFLLPSWCFEKVRLLFPPILQIINMGPTERPISCTNDKYSIGEQLFRDLATAAGLVPTTIQQMIDNSNWETWRKRRAGLTIMARYLKLNEIDSMTLLGERPDIHVVNAMAWLNDLGGKTRKSNLIALKTHTSVVPGQFSKMPNISDSPLIKQFTRCLNLNIDSKARYNVIWDIQKLFDHLSNSTFSSPEEIQMKAMALLISFSAARMTEQSRMTIKDLDSS</sequence>
<dbReference type="EMBL" id="SNRW01000475">
    <property type="protein sequence ID" value="KAA6400928.1"/>
    <property type="molecule type" value="Genomic_DNA"/>
</dbReference>
<proteinExistence type="predicted"/>
<dbReference type="OrthoDB" id="10265837at2759"/>
<protein>
    <submittedName>
        <fullName evidence="1">Uncharacterized protein</fullName>
    </submittedName>
</protein>
<gene>
    <name evidence="1" type="ORF">EZS28_003550</name>
</gene>
<evidence type="ECO:0000313" key="2">
    <source>
        <dbReference type="Proteomes" id="UP000324800"/>
    </source>
</evidence>
<comment type="caution">
    <text evidence="1">The sequence shown here is derived from an EMBL/GenBank/DDBJ whole genome shotgun (WGS) entry which is preliminary data.</text>
</comment>
<dbReference type="Proteomes" id="UP000324800">
    <property type="component" value="Unassembled WGS sequence"/>
</dbReference>
<accession>A0A5J4X0N7</accession>
<reference evidence="1 2" key="1">
    <citation type="submission" date="2019-03" db="EMBL/GenBank/DDBJ databases">
        <title>Single cell metagenomics reveals metabolic interactions within the superorganism composed of flagellate Streblomastix strix and complex community of Bacteroidetes bacteria on its surface.</title>
        <authorList>
            <person name="Treitli S.C."/>
            <person name="Kolisko M."/>
            <person name="Husnik F."/>
            <person name="Keeling P."/>
            <person name="Hampl V."/>
        </authorList>
    </citation>
    <scope>NUCLEOTIDE SEQUENCE [LARGE SCALE GENOMIC DNA]</scope>
    <source>
        <strain evidence="1">ST1C</strain>
    </source>
</reference>
<name>A0A5J4X0N7_9EUKA</name>
<organism evidence="1 2">
    <name type="scientific">Streblomastix strix</name>
    <dbReference type="NCBI Taxonomy" id="222440"/>
    <lineage>
        <taxon>Eukaryota</taxon>
        <taxon>Metamonada</taxon>
        <taxon>Preaxostyla</taxon>
        <taxon>Oxymonadida</taxon>
        <taxon>Streblomastigidae</taxon>
        <taxon>Streblomastix</taxon>
    </lineage>
</organism>
<evidence type="ECO:0000313" key="1">
    <source>
        <dbReference type="EMBL" id="KAA6400928.1"/>
    </source>
</evidence>